<dbReference type="Proteomes" id="UP000193642">
    <property type="component" value="Unassembled WGS sequence"/>
</dbReference>
<dbReference type="InterPro" id="IPR044189">
    <property type="entry name" value="XPO4/7-like"/>
</dbReference>
<dbReference type="OrthoDB" id="244158at2759"/>
<dbReference type="InterPro" id="IPR016024">
    <property type="entry name" value="ARM-type_fold"/>
</dbReference>
<dbReference type="InterPro" id="IPR011989">
    <property type="entry name" value="ARM-like"/>
</dbReference>
<dbReference type="InterPro" id="IPR057947">
    <property type="entry name" value="TPR_XPO7/RBP17"/>
</dbReference>
<dbReference type="GO" id="GO:0006611">
    <property type="term" value="P:protein export from nucleus"/>
    <property type="evidence" value="ECO:0007669"/>
    <property type="project" value="TreeGrafter"/>
</dbReference>
<dbReference type="AlphaFoldDB" id="A0A1Y2BXM7"/>
<dbReference type="PANTHER" id="PTHR12596:SF2">
    <property type="entry name" value="EXPORTIN-7 ISOFORM X1"/>
    <property type="match status" value="1"/>
</dbReference>
<comment type="similarity">
    <text evidence="3">Belongs to the exportin family.</text>
</comment>
<dbReference type="EMBL" id="MCGO01000040">
    <property type="protein sequence ID" value="ORY39407.1"/>
    <property type="molecule type" value="Genomic_DNA"/>
</dbReference>
<dbReference type="GO" id="GO:0005643">
    <property type="term" value="C:nuclear pore"/>
    <property type="evidence" value="ECO:0007669"/>
    <property type="project" value="TreeGrafter"/>
</dbReference>
<name>A0A1Y2BXM7_9FUNG</name>
<dbReference type="STRING" id="329046.A0A1Y2BXM7"/>
<comment type="subcellular location">
    <subcellularLocation>
        <location evidence="2">Cytoplasm</location>
    </subcellularLocation>
    <subcellularLocation>
        <location evidence="1">Nucleus</location>
    </subcellularLocation>
</comment>
<keyword evidence="10" id="KW-1185">Reference proteome</keyword>
<dbReference type="SUPFAM" id="SSF48371">
    <property type="entry name" value="ARM repeat"/>
    <property type="match status" value="1"/>
</dbReference>
<gene>
    <name evidence="9" type="ORF">BCR33DRAFT_788413</name>
</gene>
<comment type="caution">
    <text evidence="9">The sequence shown here is derived from an EMBL/GenBank/DDBJ whole genome shotgun (WGS) entry which is preliminary data.</text>
</comment>
<organism evidence="9 10">
    <name type="scientific">Rhizoclosmatium globosum</name>
    <dbReference type="NCBI Taxonomy" id="329046"/>
    <lineage>
        <taxon>Eukaryota</taxon>
        <taxon>Fungi</taxon>
        <taxon>Fungi incertae sedis</taxon>
        <taxon>Chytridiomycota</taxon>
        <taxon>Chytridiomycota incertae sedis</taxon>
        <taxon>Chytridiomycetes</taxon>
        <taxon>Chytridiales</taxon>
        <taxon>Chytriomycetaceae</taxon>
        <taxon>Rhizoclosmatium</taxon>
    </lineage>
</organism>
<evidence type="ECO:0000256" key="1">
    <source>
        <dbReference type="ARBA" id="ARBA00004123"/>
    </source>
</evidence>
<dbReference type="GO" id="GO:0005737">
    <property type="term" value="C:cytoplasm"/>
    <property type="evidence" value="ECO:0007669"/>
    <property type="project" value="UniProtKB-SubCell"/>
</dbReference>
<evidence type="ECO:0000256" key="4">
    <source>
        <dbReference type="ARBA" id="ARBA00022448"/>
    </source>
</evidence>
<keyword evidence="6" id="KW-0653">Protein transport</keyword>
<sequence>MDAATLKTIEDAAYAIYNPLGMDRSLAEQTLARHFPTFSESTLASVSNASPTQPMGPFESLGNCQQVLELSLSPYAQLFATLHLKTLIISHFQLFSIPQKLELRNFVLNYLGTRGMNLQLYVMTGLAELFGLITKLGWFDADEFQNSLVDVSKFLQASNEHRIVGILLLASLVQEMNRMTSVLKNMTRHRKVAVNFRDLQLAQIFQLCLDALKELVGKQIAFSNATEESRMLEFEIQLLRNCLNFDFIGTNPDESGEDVGSISFPNSWRPMISDTATLQLLYDAYVSFPGHLSHQVLECISMIVSARRSLFNDEEKAKSLSWVMDATNGIVRRLMSTPTWNEKDYHEFARMLVRLKSVNQLSDIAERPQYAEWVEVMGTFTVHCFSPAKWITNSVIYLLTFWSKVVATVPSPPHARAYEQLSDISVEMTRAFVASRIESVEIGDEESSDLLEDEATLTSVLELFANVSRLKYKPSCDYIVAAFDACANQYSELYNQCMAGQISNDFKSKLEYVEHKLTWVIYIMGASVGARSSSHVMTSQISDEHELLDTELTAKVIHLMNMDSSFVVRRREMGDNGNRNLDLALLYFFYQFRKVYIGPHMDVRQGREIYGRLGELFGIDDQNKMLNFIVQKLCNNMKFYGTFEPLIARTVDFFSELASGYSPIRYLRKTDTAQAMLRFHNAQYFPFLDSNRRKRSTYYSTLCRLLFTDDNMENEALEFLNLFNGQLEELTRLPNLAAFRETRIRLLLDGLFRDLRGFVSAIELSEAKPSYLIFFNWFYPHMPILLRALEANYDHPVANTILKFYAEFVLNRAQRLVFDISSPNGILIFRETSKVLQIYGNMAITTRVEDSRKWTDKYKGYMVCFTILKNSLAGNYVHFGVFDLYNDPALSNALEVVFQMIVSTPIPDLMSFPKLTSSFFSMLDVFSKSQLLKMTDVNPAIVEYIFRSCAEALRGSDKTNSTSACNAVENIAAFLFQQTSLNRNPPHILLQRVLAQPQLIHLLLTRILEAILIEDANDWSLSRPLLPLVLLDKEYFDFYVGKLIAGQLEPRQPVLLAAFQELMEGIQFNLLPANKNKFTQQVLTFRRTMMTQNFIILLPSAEEF</sequence>
<dbReference type="GO" id="GO:0005049">
    <property type="term" value="F:nuclear export signal receptor activity"/>
    <property type="evidence" value="ECO:0007669"/>
    <property type="project" value="InterPro"/>
</dbReference>
<evidence type="ECO:0000313" key="9">
    <source>
        <dbReference type="EMBL" id="ORY39407.1"/>
    </source>
</evidence>
<evidence type="ECO:0000256" key="2">
    <source>
        <dbReference type="ARBA" id="ARBA00004496"/>
    </source>
</evidence>
<dbReference type="Pfam" id="PF25795">
    <property type="entry name" value="TPR_XPO7"/>
    <property type="match status" value="1"/>
</dbReference>
<evidence type="ECO:0000256" key="7">
    <source>
        <dbReference type="ARBA" id="ARBA00023242"/>
    </source>
</evidence>
<protein>
    <recommendedName>
        <fullName evidence="8">Exportin-7/Ran-binding protein 17 TPR repeats domain-containing protein</fullName>
    </recommendedName>
</protein>
<evidence type="ECO:0000259" key="8">
    <source>
        <dbReference type="Pfam" id="PF25795"/>
    </source>
</evidence>
<reference evidence="9 10" key="1">
    <citation type="submission" date="2016-07" db="EMBL/GenBank/DDBJ databases">
        <title>Pervasive Adenine N6-methylation of Active Genes in Fungi.</title>
        <authorList>
            <consortium name="DOE Joint Genome Institute"/>
            <person name="Mondo S.J."/>
            <person name="Dannebaum R.O."/>
            <person name="Kuo R.C."/>
            <person name="Labutti K."/>
            <person name="Haridas S."/>
            <person name="Kuo A."/>
            <person name="Salamov A."/>
            <person name="Ahrendt S.R."/>
            <person name="Lipzen A."/>
            <person name="Sullivan W."/>
            <person name="Andreopoulos W.B."/>
            <person name="Clum A."/>
            <person name="Lindquist E."/>
            <person name="Daum C."/>
            <person name="Ramamoorthy G.K."/>
            <person name="Gryganskyi A."/>
            <person name="Culley D."/>
            <person name="Magnuson J.K."/>
            <person name="James T.Y."/>
            <person name="O'Malley M.A."/>
            <person name="Stajich J.E."/>
            <person name="Spatafora J.W."/>
            <person name="Visel A."/>
            <person name="Grigoriev I.V."/>
        </authorList>
    </citation>
    <scope>NUCLEOTIDE SEQUENCE [LARGE SCALE GENOMIC DNA]</scope>
    <source>
        <strain evidence="9 10">JEL800</strain>
    </source>
</reference>
<feature type="domain" description="Exportin-7/Ran-binding protein 17 TPR repeats" evidence="8">
    <location>
        <begin position="441"/>
        <end position="695"/>
    </location>
</feature>
<dbReference type="PANTHER" id="PTHR12596">
    <property type="entry name" value="EXPORTIN 4,7-RELATED"/>
    <property type="match status" value="1"/>
</dbReference>
<evidence type="ECO:0000256" key="6">
    <source>
        <dbReference type="ARBA" id="ARBA00022927"/>
    </source>
</evidence>
<dbReference type="Gene3D" id="1.25.10.10">
    <property type="entry name" value="Leucine-rich Repeat Variant"/>
    <property type="match status" value="1"/>
</dbReference>
<evidence type="ECO:0000256" key="3">
    <source>
        <dbReference type="ARBA" id="ARBA00009466"/>
    </source>
</evidence>
<keyword evidence="4" id="KW-0813">Transport</keyword>
<keyword evidence="7" id="KW-0539">Nucleus</keyword>
<keyword evidence="5" id="KW-0963">Cytoplasm</keyword>
<accession>A0A1Y2BXM7</accession>
<evidence type="ECO:0000256" key="5">
    <source>
        <dbReference type="ARBA" id="ARBA00022490"/>
    </source>
</evidence>
<proteinExistence type="inferred from homology"/>
<evidence type="ECO:0000313" key="10">
    <source>
        <dbReference type="Proteomes" id="UP000193642"/>
    </source>
</evidence>